<dbReference type="Proteomes" id="UP001062846">
    <property type="component" value="Chromosome 2"/>
</dbReference>
<organism evidence="1 2">
    <name type="scientific">Rhododendron molle</name>
    <name type="common">Chinese azalea</name>
    <name type="synonym">Azalea mollis</name>
    <dbReference type="NCBI Taxonomy" id="49168"/>
    <lineage>
        <taxon>Eukaryota</taxon>
        <taxon>Viridiplantae</taxon>
        <taxon>Streptophyta</taxon>
        <taxon>Embryophyta</taxon>
        <taxon>Tracheophyta</taxon>
        <taxon>Spermatophyta</taxon>
        <taxon>Magnoliopsida</taxon>
        <taxon>eudicotyledons</taxon>
        <taxon>Gunneridae</taxon>
        <taxon>Pentapetalae</taxon>
        <taxon>asterids</taxon>
        <taxon>Ericales</taxon>
        <taxon>Ericaceae</taxon>
        <taxon>Ericoideae</taxon>
        <taxon>Rhodoreae</taxon>
        <taxon>Rhododendron</taxon>
    </lineage>
</organism>
<protein>
    <submittedName>
        <fullName evidence="1">Uncharacterized protein</fullName>
    </submittedName>
</protein>
<proteinExistence type="predicted"/>
<gene>
    <name evidence="1" type="ORF">RHMOL_Rhmol02G0170200</name>
</gene>
<evidence type="ECO:0000313" key="1">
    <source>
        <dbReference type="EMBL" id="KAI8568088.1"/>
    </source>
</evidence>
<name>A0ACC0PU68_RHOML</name>
<reference evidence="1" key="1">
    <citation type="submission" date="2022-02" db="EMBL/GenBank/DDBJ databases">
        <title>Plant Genome Project.</title>
        <authorList>
            <person name="Zhang R.-G."/>
        </authorList>
    </citation>
    <scope>NUCLEOTIDE SEQUENCE</scope>
    <source>
        <strain evidence="1">AT1</strain>
    </source>
</reference>
<keyword evidence="2" id="KW-1185">Reference proteome</keyword>
<sequence>MVSLSLSDDYIQIAKRSNPNNSMLEEFNLYLTNEDDEGGHNGNDDDNNDNDEEDGNEGKGQPVPEFNSFSVDERPGEQWIMLNKNFGENEKIKVEVTMFDGSVPIKKNWKISSTYPLFFLAPGNWMMSCKIRSEFLEARGVNDALAVFLHGCMKHQDKTEFIQWMGTVKSFIEKK</sequence>
<dbReference type="EMBL" id="CM046389">
    <property type="protein sequence ID" value="KAI8568088.1"/>
    <property type="molecule type" value="Genomic_DNA"/>
</dbReference>
<accession>A0ACC0PU68</accession>
<evidence type="ECO:0000313" key="2">
    <source>
        <dbReference type="Proteomes" id="UP001062846"/>
    </source>
</evidence>
<comment type="caution">
    <text evidence="1">The sequence shown here is derived from an EMBL/GenBank/DDBJ whole genome shotgun (WGS) entry which is preliminary data.</text>
</comment>